<name>A0A564G5J2_9HYPH</name>
<protein>
    <submittedName>
        <fullName evidence="9">Inner membrane transport protein YdhP</fullName>
    </submittedName>
</protein>
<keyword evidence="2" id="KW-1003">Cell membrane</keyword>
<evidence type="ECO:0000256" key="2">
    <source>
        <dbReference type="ARBA" id="ARBA00022475"/>
    </source>
</evidence>
<reference evidence="9 10" key="1">
    <citation type="submission" date="2019-06" db="EMBL/GenBank/DDBJ databases">
        <authorList>
            <person name="Rodrigo-Torres L."/>
            <person name="Arahal R. D."/>
            <person name="Lucena T."/>
        </authorList>
    </citation>
    <scope>NUCLEOTIDE SEQUENCE [LARGE SCALE GENOMIC DNA]</scope>
    <source>
        <strain evidence="9 10">SW08-7</strain>
    </source>
</reference>
<feature type="transmembrane region" description="Helical" evidence="6">
    <location>
        <begin position="96"/>
        <end position="117"/>
    </location>
</feature>
<feature type="transmembrane region" description="Helical" evidence="6">
    <location>
        <begin position="235"/>
        <end position="256"/>
    </location>
</feature>
<reference evidence="8" key="2">
    <citation type="journal article" date="2021" name="Front. Microbiol.">
        <title>Comprehensive Comparative Genomics and Phenotyping of Methylobacterium Species.</title>
        <authorList>
            <person name="Alessa O."/>
            <person name="Ogura Y."/>
            <person name="Fujitani Y."/>
            <person name="Takami H."/>
            <person name="Hayashi T."/>
            <person name="Sahin N."/>
            <person name="Tani A."/>
        </authorList>
    </citation>
    <scope>NUCLEOTIDE SEQUENCE</scope>
    <source>
        <strain evidence="8">DSM 22415</strain>
    </source>
</reference>
<feature type="transmembrane region" description="Helical" evidence="6">
    <location>
        <begin position="47"/>
        <end position="64"/>
    </location>
</feature>
<dbReference type="Pfam" id="PF07690">
    <property type="entry name" value="MFS_1"/>
    <property type="match status" value="1"/>
</dbReference>
<evidence type="ECO:0000313" key="9">
    <source>
        <dbReference type="EMBL" id="VUF15332.1"/>
    </source>
</evidence>
<organism evidence="9 10">
    <name type="scientific">Methylobacterium dankookense</name>
    <dbReference type="NCBI Taxonomy" id="560405"/>
    <lineage>
        <taxon>Bacteria</taxon>
        <taxon>Pseudomonadati</taxon>
        <taxon>Pseudomonadota</taxon>
        <taxon>Alphaproteobacteria</taxon>
        <taxon>Hyphomicrobiales</taxon>
        <taxon>Methylobacteriaceae</taxon>
        <taxon>Methylobacterium</taxon>
    </lineage>
</organism>
<dbReference type="GO" id="GO:0005886">
    <property type="term" value="C:plasma membrane"/>
    <property type="evidence" value="ECO:0007669"/>
    <property type="project" value="UniProtKB-SubCell"/>
</dbReference>
<dbReference type="SUPFAM" id="SSF103473">
    <property type="entry name" value="MFS general substrate transporter"/>
    <property type="match status" value="1"/>
</dbReference>
<reference evidence="8" key="3">
    <citation type="submission" date="2021-08" db="EMBL/GenBank/DDBJ databases">
        <authorList>
            <person name="Tani A."/>
            <person name="Ola A."/>
            <person name="Ogura Y."/>
            <person name="Katsura K."/>
            <person name="Hayashi T."/>
        </authorList>
    </citation>
    <scope>NUCLEOTIDE SEQUENCE</scope>
    <source>
        <strain evidence="8">DSM 22415</strain>
    </source>
</reference>
<dbReference type="Gene3D" id="1.20.1250.20">
    <property type="entry name" value="MFS general substrate transporter like domains"/>
    <property type="match status" value="1"/>
</dbReference>
<dbReference type="AlphaFoldDB" id="A0A564G5J2"/>
<evidence type="ECO:0000259" key="7">
    <source>
        <dbReference type="PROSITE" id="PS50850"/>
    </source>
</evidence>
<keyword evidence="5 6" id="KW-0472">Membrane</keyword>
<keyword evidence="3 6" id="KW-0812">Transmembrane</keyword>
<dbReference type="OrthoDB" id="9788453at2"/>
<dbReference type="InterPro" id="IPR020846">
    <property type="entry name" value="MFS_dom"/>
</dbReference>
<keyword evidence="4 6" id="KW-1133">Transmembrane helix</keyword>
<dbReference type="PROSITE" id="PS50850">
    <property type="entry name" value="MFS"/>
    <property type="match status" value="1"/>
</dbReference>
<dbReference type="InterPro" id="IPR050189">
    <property type="entry name" value="MFS_Efflux_Transporters"/>
</dbReference>
<dbReference type="PANTHER" id="PTHR43124:SF8">
    <property type="entry name" value="INNER MEMBRANE TRANSPORT PROTEIN YDHP"/>
    <property type="match status" value="1"/>
</dbReference>
<feature type="transmembrane region" description="Helical" evidence="6">
    <location>
        <begin position="331"/>
        <end position="351"/>
    </location>
</feature>
<evidence type="ECO:0000256" key="5">
    <source>
        <dbReference type="ARBA" id="ARBA00023136"/>
    </source>
</evidence>
<gene>
    <name evidence="9" type="primary">ydhP</name>
    <name evidence="8" type="ORF">IFDJLNFL_5163</name>
    <name evidence="9" type="ORF">MTDSW087_05070</name>
</gene>
<feature type="domain" description="Major facilitator superfamily (MFS) profile" evidence="7">
    <location>
        <begin position="5"/>
        <end position="380"/>
    </location>
</feature>
<evidence type="ECO:0000256" key="6">
    <source>
        <dbReference type="SAM" id="Phobius"/>
    </source>
</evidence>
<feature type="transmembrane region" description="Helical" evidence="6">
    <location>
        <begin position="7"/>
        <end position="27"/>
    </location>
</feature>
<evidence type="ECO:0000313" key="11">
    <source>
        <dbReference type="Proteomes" id="UP001055303"/>
    </source>
</evidence>
<comment type="subcellular location">
    <subcellularLocation>
        <location evidence="1">Cell membrane</location>
        <topology evidence="1">Multi-pass membrane protein</topology>
    </subcellularLocation>
</comment>
<dbReference type="RefSeq" id="WP_144767827.1">
    <property type="nucleotide sequence ID" value="NZ_BPQI01000195.1"/>
</dbReference>
<feature type="transmembrane region" description="Helical" evidence="6">
    <location>
        <begin position="129"/>
        <end position="147"/>
    </location>
</feature>
<keyword evidence="11" id="KW-1185">Reference proteome</keyword>
<feature type="transmembrane region" description="Helical" evidence="6">
    <location>
        <begin position="263"/>
        <end position="282"/>
    </location>
</feature>
<proteinExistence type="predicted"/>
<dbReference type="EMBL" id="CABFVH010000052">
    <property type="protein sequence ID" value="VUF15332.1"/>
    <property type="molecule type" value="Genomic_DNA"/>
</dbReference>
<dbReference type="PANTHER" id="PTHR43124">
    <property type="entry name" value="PURINE EFFLUX PUMP PBUE"/>
    <property type="match status" value="1"/>
</dbReference>
<dbReference type="EMBL" id="BPQI01000195">
    <property type="protein sequence ID" value="GJD59236.1"/>
    <property type="molecule type" value="Genomic_DNA"/>
</dbReference>
<evidence type="ECO:0000313" key="8">
    <source>
        <dbReference type="EMBL" id="GJD59236.1"/>
    </source>
</evidence>
<feature type="transmembrane region" description="Helical" evidence="6">
    <location>
        <begin position="71"/>
        <end position="90"/>
    </location>
</feature>
<sequence>MLTPPILALAVASFGIGTTEFVIMGLLPEVADSLGVTIPQAGYLVSGYAMGVVIGAPLVAIATAGLPRKTALLALMLTFLLGNLGCALAPDYGLLMLARVGTAFAHGAFFGIGAIVARDLVPPERLTQAVALMFAGLTLANVLGVPLGTALGQALGWRATFWAVAGIGVAALVAIGLWVPAGLPGTRGGLGREFRALGRWPVLKPMLISTLSSVSFFTVFTYVTPFLTGVSGFSAQGVTGVLFAAGIGLTVGNLVGGRLADRNLLATVVGGFLGIVAVLGLLTLVAPFGVATVAVLVVWSGLAFALVSPLQVWVVEAARDAPNLASTLNQGAFNLGNATGAWLGGTALTLGANYRELPLLAAAVSVAGLVLAATALRGRAMPPQAARHAEGMAPSEPA</sequence>
<dbReference type="Proteomes" id="UP000401717">
    <property type="component" value="Unassembled WGS sequence"/>
</dbReference>
<dbReference type="Proteomes" id="UP001055303">
    <property type="component" value="Unassembled WGS sequence"/>
</dbReference>
<evidence type="ECO:0000256" key="4">
    <source>
        <dbReference type="ARBA" id="ARBA00022989"/>
    </source>
</evidence>
<dbReference type="CDD" id="cd17324">
    <property type="entry name" value="MFS_NepI_like"/>
    <property type="match status" value="1"/>
</dbReference>
<dbReference type="InterPro" id="IPR011701">
    <property type="entry name" value="MFS"/>
</dbReference>
<dbReference type="GO" id="GO:0022857">
    <property type="term" value="F:transmembrane transporter activity"/>
    <property type="evidence" value="ECO:0007669"/>
    <property type="project" value="InterPro"/>
</dbReference>
<evidence type="ECO:0000256" key="3">
    <source>
        <dbReference type="ARBA" id="ARBA00022692"/>
    </source>
</evidence>
<feature type="transmembrane region" description="Helical" evidence="6">
    <location>
        <begin position="159"/>
        <end position="181"/>
    </location>
</feature>
<feature type="transmembrane region" description="Helical" evidence="6">
    <location>
        <begin position="288"/>
        <end position="310"/>
    </location>
</feature>
<feature type="transmembrane region" description="Helical" evidence="6">
    <location>
        <begin position="202"/>
        <end position="223"/>
    </location>
</feature>
<dbReference type="InterPro" id="IPR036259">
    <property type="entry name" value="MFS_trans_sf"/>
</dbReference>
<feature type="transmembrane region" description="Helical" evidence="6">
    <location>
        <begin position="357"/>
        <end position="376"/>
    </location>
</feature>
<evidence type="ECO:0000256" key="1">
    <source>
        <dbReference type="ARBA" id="ARBA00004651"/>
    </source>
</evidence>
<accession>A0A564G5J2</accession>
<evidence type="ECO:0000313" key="10">
    <source>
        <dbReference type="Proteomes" id="UP000401717"/>
    </source>
</evidence>